<dbReference type="EMBL" id="QXTE01000038">
    <property type="protein sequence ID" value="TFK10919.1"/>
    <property type="molecule type" value="Genomic_DNA"/>
</dbReference>
<dbReference type="SMART" id="SM00369">
    <property type="entry name" value="LRR_TYP"/>
    <property type="match status" value="8"/>
</dbReference>
<dbReference type="Pfam" id="PF12799">
    <property type="entry name" value="LRR_4"/>
    <property type="match status" value="1"/>
</dbReference>
<evidence type="ECO:0000256" key="3">
    <source>
        <dbReference type="ARBA" id="ARBA00023907"/>
    </source>
</evidence>
<accession>A0A4D9EK53</accession>
<dbReference type="Pfam" id="PF00560">
    <property type="entry name" value="LRR_1"/>
    <property type="match status" value="1"/>
</dbReference>
<evidence type="ECO:0000256" key="5">
    <source>
        <dbReference type="ARBA" id="ARBA00029998"/>
    </source>
</evidence>
<dbReference type="InterPro" id="IPR025875">
    <property type="entry name" value="Leu-rich_rpt_4"/>
</dbReference>
<dbReference type="InterPro" id="IPR050216">
    <property type="entry name" value="LRR_domain-containing"/>
</dbReference>
<keyword evidence="1" id="KW-0433">Leucine-rich repeat</keyword>
<dbReference type="InterPro" id="IPR032675">
    <property type="entry name" value="LRR_dom_sf"/>
</dbReference>
<keyword evidence="2" id="KW-0677">Repeat</keyword>
<dbReference type="InterPro" id="IPR001611">
    <property type="entry name" value="Leu-rich_rpt"/>
</dbReference>
<evidence type="ECO:0000256" key="6">
    <source>
        <dbReference type="ARBA" id="ARBA00032455"/>
    </source>
</evidence>
<dbReference type="SUPFAM" id="SSF52058">
    <property type="entry name" value="L domain-like"/>
    <property type="match status" value="1"/>
</dbReference>
<evidence type="ECO:0000256" key="1">
    <source>
        <dbReference type="ARBA" id="ARBA00022614"/>
    </source>
</evidence>
<dbReference type="PANTHER" id="PTHR48051">
    <property type="match status" value="1"/>
</dbReference>
<comment type="caution">
    <text evidence="7">The sequence shown here is derived from an EMBL/GenBank/DDBJ whole genome shotgun (WGS) entry which is preliminary data.</text>
</comment>
<reference evidence="7 8" key="1">
    <citation type="submission" date="2019-04" db="EMBL/GenBank/DDBJ databases">
        <title>Draft genome of the big-headed turtle Platysternon megacephalum.</title>
        <authorList>
            <person name="Gong S."/>
        </authorList>
    </citation>
    <scope>NUCLEOTIDE SEQUENCE [LARGE SCALE GENOMIC DNA]</scope>
    <source>
        <strain evidence="7">DO16091913</strain>
        <tissue evidence="7">Muscle</tissue>
    </source>
</reference>
<dbReference type="AlphaFoldDB" id="A0A4D9EK53"/>
<dbReference type="SMART" id="SM00364">
    <property type="entry name" value="LRR_BAC"/>
    <property type="match status" value="4"/>
</dbReference>
<gene>
    <name evidence="7" type="ORF">DR999_PMT05924</name>
</gene>
<keyword evidence="8" id="KW-1185">Reference proteome</keyword>
<dbReference type="Proteomes" id="UP000297703">
    <property type="component" value="Unassembled WGS sequence"/>
</dbReference>
<organism evidence="7 8">
    <name type="scientific">Platysternon megacephalum</name>
    <name type="common">big-headed turtle</name>
    <dbReference type="NCBI Taxonomy" id="55544"/>
    <lineage>
        <taxon>Eukaryota</taxon>
        <taxon>Metazoa</taxon>
        <taxon>Chordata</taxon>
        <taxon>Craniata</taxon>
        <taxon>Vertebrata</taxon>
        <taxon>Euteleostomi</taxon>
        <taxon>Archelosauria</taxon>
        <taxon>Testudinata</taxon>
        <taxon>Testudines</taxon>
        <taxon>Cryptodira</taxon>
        <taxon>Durocryptodira</taxon>
        <taxon>Testudinoidea</taxon>
        <taxon>Platysternidae</taxon>
        <taxon>Platysternon</taxon>
    </lineage>
</organism>
<dbReference type="InterPro" id="IPR003591">
    <property type="entry name" value="Leu-rich_rpt_typical-subtyp"/>
</dbReference>
<dbReference type="Pfam" id="PF13855">
    <property type="entry name" value="LRR_8"/>
    <property type="match status" value="2"/>
</dbReference>
<evidence type="ECO:0000256" key="4">
    <source>
        <dbReference type="ARBA" id="ARBA00029588"/>
    </source>
</evidence>
<evidence type="ECO:0000313" key="7">
    <source>
        <dbReference type="EMBL" id="TFK10919.1"/>
    </source>
</evidence>
<name>A0A4D9EK53_9SAUR</name>
<dbReference type="Gene3D" id="3.80.10.10">
    <property type="entry name" value="Ribonuclease Inhibitor"/>
    <property type="match status" value="2"/>
</dbReference>
<dbReference type="GO" id="GO:0005737">
    <property type="term" value="C:cytoplasm"/>
    <property type="evidence" value="ECO:0007669"/>
    <property type="project" value="TreeGrafter"/>
</dbReference>
<dbReference type="STRING" id="55544.A0A4D9EK53"/>
<dbReference type="PROSITE" id="PS51450">
    <property type="entry name" value="LRR"/>
    <property type="match status" value="2"/>
</dbReference>
<reference evidence="7 8" key="2">
    <citation type="submission" date="2019-04" db="EMBL/GenBank/DDBJ databases">
        <title>The genome sequence of big-headed turtle.</title>
        <authorList>
            <person name="Gong S."/>
        </authorList>
    </citation>
    <scope>NUCLEOTIDE SEQUENCE [LARGE SCALE GENOMIC DNA]</scope>
    <source>
        <strain evidence="7">DO16091913</strain>
        <tissue evidence="7">Muscle</tissue>
    </source>
</reference>
<evidence type="ECO:0000313" key="8">
    <source>
        <dbReference type="Proteomes" id="UP000297703"/>
    </source>
</evidence>
<evidence type="ECO:0000256" key="2">
    <source>
        <dbReference type="ARBA" id="ARBA00022737"/>
    </source>
</evidence>
<dbReference type="OrthoDB" id="660555at2759"/>
<sequence>MAERLLLRARRGGRGTRSVSLRGMRLQRVPRGLASLPGLRALSLRDNELRCLPVELGGLSRLTELNLGNNIFEEVPEQLKYLSSLQKLHLFGNKITTISPTIFDGLEKLICLSLNNNKLKYLPPEIHRLENLENMNLNNNQLESIPKELCSLQKLSELHLSHNCLITIPEEIGYMTNLRMLCLSRNQIGVLPDGLCKLRKLRILDVAGNKIQIFPIAMEDLMLMELYCEDNPLLQKQPVSAIQEEEVWSLKEIAARLIFSQLTKEDSILHTAVKQNLEACNILSKKQECAQCGQGFLNIWLECVRFVNVRQKMKISRNVHLLPVRTLLCSYKCFNHPGHGFFGIAGP</sequence>
<dbReference type="PANTHER" id="PTHR48051:SF54">
    <property type="entry name" value="LEUCINE-RICH REPEAT-CONTAINING PROTEIN"/>
    <property type="match status" value="1"/>
</dbReference>
<proteinExistence type="predicted"/>
<protein>
    <recommendedName>
        <fullName evidence="3">Leucine-rich repeat protein SHOC-2</fullName>
    </recommendedName>
    <alternativeName>
        <fullName evidence="6">Protein soc-2 homolog</fullName>
    </alternativeName>
    <alternativeName>
        <fullName evidence="4 5">protein Sur-8 homolog</fullName>
    </alternativeName>
</protein>